<feature type="transmembrane region" description="Helical" evidence="1">
    <location>
        <begin position="81"/>
        <end position="101"/>
    </location>
</feature>
<keyword evidence="1" id="KW-1133">Transmembrane helix</keyword>
<reference evidence="2" key="2">
    <citation type="journal article" date="2021" name="Syst. Appl. Microbiol.">
        <title>Roseomonas hellenica sp. nov., isolated from roots of wild-growing Alkanna tinctoria.</title>
        <authorList>
            <person name="Rat A."/>
            <person name="Naranjo H.D."/>
            <person name="Lebbe L."/>
            <person name="Cnockaert M."/>
            <person name="Krigas N."/>
            <person name="Grigoriadou K."/>
            <person name="Maloupa E."/>
            <person name="Willems A."/>
        </authorList>
    </citation>
    <scope>NUCLEOTIDE SEQUENCE</scope>
    <source>
        <strain evidence="2">LMG 31231</strain>
    </source>
</reference>
<sequence>MTSFVAFAVANLTLQVAGNFVIAHRSWRRTDRTVPFLSFWEVANRPLSHLWGDDAFMWPGTLDPQIARYWRAKAAHAFRHLTAFFALHLSLATAIVVSGLLGS</sequence>
<gene>
    <name evidence="2" type="ORF">GXW76_06745</name>
</gene>
<evidence type="ECO:0000256" key="1">
    <source>
        <dbReference type="SAM" id="Phobius"/>
    </source>
</evidence>
<organism evidence="2 3">
    <name type="scientific">Neoroseomonas soli</name>
    <dbReference type="NCBI Taxonomy" id="1081025"/>
    <lineage>
        <taxon>Bacteria</taxon>
        <taxon>Pseudomonadati</taxon>
        <taxon>Pseudomonadota</taxon>
        <taxon>Alphaproteobacteria</taxon>
        <taxon>Acetobacterales</taxon>
        <taxon>Acetobacteraceae</taxon>
        <taxon>Neoroseomonas</taxon>
    </lineage>
</organism>
<comment type="caution">
    <text evidence="2">The sequence shown here is derived from an EMBL/GenBank/DDBJ whole genome shotgun (WGS) entry which is preliminary data.</text>
</comment>
<feature type="transmembrane region" description="Helical" evidence="1">
    <location>
        <begin position="6"/>
        <end position="23"/>
    </location>
</feature>
<keyword evidence="3" id="KW-1185">Reference proteome</keyword>
<proteinExistence type="predicted"/>
<dbReference type="AlphaFoldDB" id="A0A9X9WUN6"/>
<keyword evidence="1" id="KW-0812">Transmembrane</keyword>
<evidence type="ECO:0000313" key="2">
    <source>
        <dbReference type="EMBL" id="MBR0670865.1"/>
    </source>
</evidence>
<evidence type="ECO:0000313" key="3">
    <source>
        <dbReference type="Proteomes" id="UP001138751"/>
    </source>
</evidence>
<name>A0A9X9WUN6_9PROT</name>
<keyword evidence="1" id="KW-0472">Membrane</keyword>
<protein>
    <submittedName>
        <fullName evidence="2">Uncharacterized protein</fullName>
    </submittedName>
</protein>
<dbReference type="EMBL" id="JAAEDM010000012">
    <property type="protein sequence ID" value="MBR0670865.1"/>
    <property type="molecule type" value="Genomic_DNA"/>
</dbReference>
<accession>A0A9X9WUN6</accession>
<reference evidence="2" key="1">
    <citation type="submission" date="2020-01" db="EMBL/GenBank/DDBJ databases">
        <authorList>
            <person name="Rat A."/>
        </authorList>
    </citation>
    <scope>NUCLEOTIDE SEQUENCE</scope>
    <source>
        <strain evidence="2">LMG 31231</strain>
    </source>
</reference>
<dbReference type="Proteomes" id="UP001138751">
    <property type="component" value="Unassembled WGS sequence"/>
</dbReference>
<dbReference type="RefSeq" id="WP_211861243.1">
    <property type="nucleotide sequence ID" value="NZ_JAAEDM010000012.1"/>
</dbReference>